<comment type="subcellular location">
    <subcellularLocation>
        <location evidence="1">Membrane</location>
        <topology evidence="1">Single-pass type I membrane protein</topology>
    </subcellularLocation>
</comment>
<organism evidence="10 11">
    <name type="scientific">Lates calcarifer</name>
    <name type="common">Barramundi</name>
    <name type="synonym">Holocentrus calcarifer</name>
    <dbReference type="NCBI Taxonomy" id="8187"/>
    <lineage>
        <taxon>Eukaryota</taxon>
        <taxon>Metazoa</taxon>
        <taxon>Chordata</taxon>
        <taxon>Craniata</taxon>
        <taxon>Vertebrata</taxon>
        <taxon>Euteleostomi</taxon>
        <taxon>Actinopterygii</taxon>
        <taxon>Neopterygii</taxon>
        <taxon>Teleostei</taxon>
        <taxon>Neoteleostei</taxon>
        <taxon>Acanthomorphata</taxon>
        <taxon>Carangaria</taxon>
        <taxon>Carangaria incertae sedis</taxon>
        <taxon>Centropomidae</taxon>
        <taxon>Lates</taxon>
    </lineage>
</organism>
<gene>
    <name evidence="11" type="primary">LOC108895946</name>
</gene>
<dbReference type="RefSeq" id="XP_018550478.1">
    <property type="nucleotide sequence ID" value="XM_018694962.2"/>
</dbReference>
<evidence type="ECO:0000259" key="9">
    <source>
        <dbReference type="Pfam" id="PF01034"/>
    </source>
</evidence>
<evidence type="ECO:0000313" key="11">
    <source>
        <dbReference type="RefSeq" id="XP_018550478.1"/>
    </source>
</evidence>
<evidence type="ECO:0000313" key="10">
    <source>
        <dbReference type="Proteomes" id="UP000694890"/>
    </source>
</evidence>
<evidence type="ECO:0000256" key="5">
    <source>
        <dbReference type="ARBA" id="ARBA00023136"/>
    </source>
</evidence>
<dbReference type="Proteomes" id="UP000694890">
    <property type="component" value="Linkage group LG7_1"/>
</dbReference>
<feature type="transmembrane region" description="Helical" evidence="7">
    <location>
        <begin position="97"/>
        <end position="121"/>
    </location>
</feature>
<dbReference type="KEGG" id="lcf:108895946"/>
<dbReference type="InterPro" id="IPR027789">
    <property type="entry name" value="Syndecan/Neurexin_dom"/>
</dbReference>
<evidence type="ECO:0000256" key="2">
    <source>
        <dbReference type="ARBA" id="ARBA00010241"/>
    </source>
</evidence>
<feature type="compositionally biased region" description="Polar residues" evidence="6">
    <location>
        <begin position="48"/>
        <end position="63"/>
    </location>
</feature>
<feature type="domain" description="Syndecan/Neurexin" evidence="9">
    <location>
        <begin position="92"/>
        <end position="138"/>
    </location>
</feature>
<keyword evidence="3 7" id="KW-0812">Transmembrane</keyword>
<dbReference type="GeneID" id="108895946"/>
<feature type="region of interest" description="Disordered" evidence="6">
    <location>
        <begin position="27"/>
        <end position="75"/>
    </location>
</feature>
<dbReference type="Pfam" id="PF01034">
    <property type="entry name" value="Syndecan"/>
    <property type="match status" value="1"/>
</dbReference>
<reference evidence="11" key="1">
    <citation type="submission" date="2025-08" db="UniProtKB">
        <authorList>
            <consortium name="RefSeq"/>
        </authorList>
    </citation>
    <scope>IDENTIFICATION</scope>
    <source>
        <tissue evidence="11">Brain</tissue>
    </source>
</reference>
<protein>
    <submittedName>
        <fullName evidence="11">Syndecan-1</fullName>
    </submittedName>
</protein>
<evidence type="ECO:0000256" key="8">
    <source>
        <dbReference type="SAM" id="SignalP"/>
    </source>
</evidence>
<feature type="signal peptide" evidence="8">
    <location>
        <begin position="1"/>
        <end position="21"/>
    </location>
</feature>
<comment type="similarity">
    <text evidence="2">Belongs to the neurexin family.</text>
</comment>
<evidence type="ECO:0000256" key="3">
    <source>
        <dbReference type="ARBA" id="ARBA00022692"/>
    </source>
</evidence>
<dbReference type="AlphaFoldDB" id="A0AAJ7Q9L4"/>
<keyword evidence="5 7" id="KW-0472">Membrane</keyword>
<sequence>MRLSLTASLFFTLGLIHPINMSFSAHPEDSEGYDLDGSGSGSGDGSDQVSPSENTNVLDQPNNKGRAFDDKNWPEIDTGSGFIFMANSKSPLENKRIVAGIIAGGVTGAALAAVLIGLLIYKWHIKDDRGYILAQQTHTEEVV</sequence>
<proteinExistence type="inferred from homology"/>
<evidence type="ECO:0000256" key="6">
    <source>
        <dbReference type="SAM" id="MobiDB-lite"/>
    </source>
</evidence>
<name>A0AAJ7Q9L4_LATCA</name>
<dbReference type="GO" id="GO:0016020">
    <property type="term" value="C:membrane"/>
    <property type="evidence" value="ECO:0007669"/>
    <property type="project" value="UniProtKB-SubCell"/>
</dbReference>
<accession>A0AAJ7Q9L4</accession>
<feature type="chain" id="PRO_5042462594" evidence="8">
    <location>
        <begin position="22"/>
        <end position="143"/>
    </location>
</feature>
<evidence type="ECO:0000256" key="7">
    <source>
        <dbReference type="SAM" id="Phobius"/>
    </source>
</evidence>
<evidence type="ECO:0000256" key="4">
    <source>
        <dbReference type="ARBA" id="ARBA00022989"/>
    </source>
</evidence>
<keyword evidence="8" id="KW-0732">Signal</keyword>
<evidence type="ECO:0000256" key="1">
    <source>
        <dbReference type="ARBA" id="ARBA00004479"/>
    </source>
</evidence>
<keyword evidence="4 7" id="KW-1133">Transmembrane helix</keyword>